<proteinExistence type="predicted"/>
<organism evidence="1 2">
    <name type="scientific">Eumeta variegata</name>
    <name type="common">Bagworm moth</name>
    <name type="synonym">Eumeta japonica</name>
    <dbReference type="NCBI Taxonomy" id="151549"/>
    <lineage>
        <taxon>Eukaryota</taxon>
        <taxon>Metazoa</taxon>
        <taxon>Ecdysozoa</taxon>
        <taxon>Arthropoda</taxon>
        <taxon>Hexapoda</taxon>
        <taxon>Insecta</taxon>
        <taxon>Pterygota</taxon>
        <taxon>Neoptera</taxon>
        <taxon>Endopterygota</taxon>
        <taxon>Lepidoptera</taxon>
        <taxon>Glossata</taxon>
        <taxon>Ditrysia</taxon>
        <taxon>Tineoidea</taxon>
        <taxon>Psychidae</taxon>
        <taxon>Oiketicinae</taxon>
        <taxon>Eumeta</taxon>
    </lineage>
</organism>
<name>A0A4C1W7C0_EUMVA</name>
<sequence length="72" mass="8046">MWLLSGNELKKTGVLPMSKFQDIWGSKVPGSFLNTGGSTEESTKTNEKTCFMPRSLFKPSAPARHRWSLDVT</sequence>
<reference evidence="1 2" key="1">
    <citation type="journal article" date="2019" name="Commun. Biol.">
        <title>The bagworm genome reveals a unique fibroin gene that provides high tensile strength.</title>
        <authorList>
            <person name="Kono N."/>
            <person name="Nakamura H."/>
            <person name="Ohtoshi R."/>
            <person name="Tomita M."/>
            <person name="Numata K."/>
            <person name="Arakawa K."/>
        </authorList>
    </citation>
    <scope>NUCLEOTIDE SEQUENCE [LARGE SCALE GENOMIC DNA]</scope>
</reference>
<keyword evidence="2" id="KW-1185">Reference proteome</keyword>
<dbReference type="Proteomes" id="UP000299102">
    <property type="component" value="Unassembled WGS sequence"/>
</dbReference>
<gene>
    <name evidence="1" type="ORF">EVAR_95129_1</name>
</gene>
<dbReference type="AlphaFoldDB" id="A0A4C1W7C0"/>
<evidence type="ECO:0000313" key="1">
    <source>
        <dbReference type="EMBL" id="GBP46429.1"/>
    </source>
</evidence>
<dbReference type="EMBL" id="BGZK01000483">
    <property type="protein sequence ID" value="GBP46429.1"/>
    <property type="molecule type" value="Genomic_DNA"/>
</dbReference>
<comment type="caution">
    <text evidence="1">The sequence shown here is derived from an EMBL/GenBank/DDBJ whole genome shotgun (WGS) entry which is preliminary data.</text>
</comment>
<protein>
    <submittedName>
        <fullName evidence="1">Uncharacterized protein</fullName>
    </submittedName>
</protein>
<accession>A0A4C1W7C0</accession>
<evidence type="ECO:0000313" key="2">
    <source>
        <dbReference type="Proteomes" id="UP000299102"/>
    </source>
</evidence>